<feature type="compositionally biased region" description="Basic and acidic residues" evidence="1">
    <location>
        <begin position="38"/>
        <end position="52"/>
    </location>
</feature>
<feature type="compositionally biased region" description="Basic residues" evidence="1">
    <location>
        <begin position="909"/>
        <end position="918"/>
    </location>
</feature>
<reference evidence="3" key="1">
    <citation type="submission" date="2017-01" db="EMBL/GenBank/DDBJ databases">
        <title>A deep insight into the sialotranscriptome of adult male and female Cluex tarsalis mosquitoes.</title>
        <authorList>
            <person name="Ribeiro J.M."/>
            <person name="Moreira F."/>
            <person name="Bernard K.A."/>
            <person name="Calvo E."/>
        </authorList>
    </citation>
    <scope>NUCLEOTIDE SEQUENCE</scope>
    <source>
        <strain evidence="3">Kern County</strain>
        <tissue evidence="3">Salivary glands</tissue>
    </source>
</reference>
<dbReference type="InterPro" id="IPR044861">
    <property type="entry name" value="IPNS-like_FE2OG_OXY"/>
</dbReference>
<dbReference type="SUPFAM" id="SSF51197">
    <property type="entry name" value="Clavaminate synthase-like"/>
    <property type="match status" value="1"/>
</dbReference>
<proteinExistence type="predicted"/>
<feature type="compositionally biased region" description="Low complexity" evidence="1">
    <location>
        <begin position="429"/>
        <end position="440"/>
    </location>
</feature>
<feature type="compositionally biased region" description="Low complexity" evidence="1">
    <location>
        <begin position="537"/>
        <end position="565"/>
    </location>
</feature>
<dbReference type="Pfam" id="PF14226">
    <property type="entry name" value="DIOX_N"/>
    <property type="match status" value="1"/>
</dbReference>
<feature type="region of interest" description="Disordered" evidence="1">
    <location>
        <begin position="173"/>
        <end position="209"/>
    </location>
</feature>
<dbReference type="Pfam" id="PF03171">
    <property type="entry name" value="2OG-FeII_Oxy"/>
    <property type="match status" value="1"/>
</dbReference>
<feature type="compositionally biased region" description="Basic and acidic residues" evidence="1">
    <location>
        <begin position="91"/>
        <end position="107"/>
    </location>
</feature>
<dbReference type="Gene3D" id="2.60.120.330">
    <property type="entry name" value="B-lactam Antibiotic, Isopenicillin N Synthase, Chain"/>
    <property type="match status" value="1"/>
</dbReference>
<accession>A0A1Q3F660</accession>
<feature type="compositionally biased region" description="Polar residues" evidence="1">
    <location>
        <begin position="402"/>
        <end position="428"/>
    </location>
</feature>
<dbReference type="InterPro" id="IPR005123">
    <property type="entry name" value="Oxoglu/Fe-dep_dioxygenase_dom"/>
</dbReference>
<feature type="compositionally biased region" description="Basic and acidic residues" evidence="1">
    <location>
        <begin position="61"/>
        <end position="77"/>
    </location>
</feature>
<sequence>MDYYVRHGQNRDLERFLRLRAASTTRSSSDGSLPGLEELDRRERLAAEKVGRSMENLSTMRSEEREQEMGRSRERLDASGGSGKSGVGKEPSPKKVEPAPEVVVKEVRNEKKSGRNFNFNLESVIEIKLPQAPPVQPAILVSPKQAILASAPAPVIHEISSAGTQTMPEARSVEQQTEEPIRPVLKPSTLNPAEETIETTRDISPSSSVASAKQKLEWDSLGDIGYDSNEKFYFCGASDLNETEKRCLQKYFAKKGLNFDEKIVVVKNVPTKKVVESEEPKEMPKSDAPRRWQNVYQKYKEKYPNPSEISLSLMRPDAQSTPKVVVTKEVPPRPVKSTQTSLVKILTKGIQAEHTIDTTNKQVGTSPQKSLSSASNKTPSVVEPTTNTDQADVADSFEFFSSPPSANEESAQVHQSSAGSTLKTTPEVTSSTSSSSSSHSATQGTADGYNFDEELRLGMTLYNTIYESRSLPARVKQSLIDKIFRKMVKNDPRGRTKEQLVEFCGQLKRARAANVTEGMSGVEEVVSSESSSVLAVVAESGSGEKSGTSSSPVAAEGGVVQQGQQSETPNEAEKDGTEECPIRSVVNRVGGQLFRALSEKGVALLVNHGIPEEKIKMAYSHLDDFCKLPDDTKEMYLRKTGNHGYIKPGQERFDGESKDIRHTFNICTLKPEAPLPEEPLPGFREHISDLATDFQRLSSLLLQALAIGLEQPHKYFLEKHSHILDGESENQSTFRLLYYPPLIEDDGKNELQRGTCKYSQQRCAKDEIDLSIPEDYRKKRAEEEEERQQEDEKRTRCGAHCDYGTFTLLVQDSEGGLEVKLPGVDKWKRVGHLPGAILINAGELLSTWTNDKITALLHRVVIPEEEALKARGRHSIAFFVHPDNCIDIEPFEMPTSSSSNSLDSMDKKPKNRKKSFKTAKTKIYNAYQHVQRRFKETYAS</sequence>
<dbReference type="InterPro" id="IPR050231">
    <property type="entry name" value="Iron_ascorbate_oxido_reductase"/>
</dbReference>
<feature type="region of interest" description="Disordered" evidence="1">
    <location>
        <begin position="537"/>
        <end position="579"/>
    </location>
</feature>
<feature type="domain" description="Fe2OG dioxygenase" evidence="2">
    <location>
        <begin position="747"/>
        <end position="882"/>
    </location>
</feature>
<feature type="compositionally biased region" description="Polar residues" evidence="1">
    <location>
        <begin position="357"/>
        <end position="390"/>
    </location>
</feature>
<dbReference type="AlphaFoldDB" id="A0A1Q3F660"/>
<dbReference type="PROSITE" id="PS51471">
    <property type="entry name" value="FE2OG_OXY"/>
    <property type="match status" value="1"/>
</dbReference>
<feature type="region of interest" description="Disordered" evidence="1">
    <location>
        <begin position="892"/>
        <end position="918"/>
    </location>
</feature>
<evidence type="ECO:0000313" key="3">
    <source>
        <dbReference type="EMBL" id="JAV23050.1"/>
    </source>
</evidence>
<organism evidence="3">
    <name type="scientific">Culex tarsalis</name>
    <name type="common">Encephalitis mosquito</name>
    <dbReference type="NCBI Taxonomy" id="7177"/>
    <lineage>
        <taxon>Eukaryota</taxon>
        <taxon>Metazoa</taxon>
        <taxon>Ecdysozoa</taxon>
        <taxon>Arthropoda</taxon>
        <taxon>Hexapoda</taxon>
        <taxon>Insecta</taxon>
        <taxon>Pterygota</taxon>
        <taxon>Neoptera</taxon>
        <taxon>Endopterygota</taxon>
        <taxon>Diptera</taxon>
        <taxon>Nematocera</taxon>
        <taxon>Culicoidea</taxon>
        <taxon>Culicidae</taxon>
        <taxon>Culicinae</taxon>
        <taxon>Culicini</taxon>
        <taxon>Culex</taxon>
        <taxon>Culex</taxon>
    </lineage>
</organism>
<dbReference type="EMBL" id="GFDL01011995">
    <property type="protein sequence ID" value="JAV23050.1"/>
    <property type="molecule type" value="Transcribed_RNA"/>
</dbReference>
<dbReference type="InterPro" id="IPR026992">
    <property type="entry name" value="DIOX_N"/>
</dbReference>
<protein>
    <submittedName>
        <fullName evidence="3">Putative iron/ascorbate family oxidoreductase</fullName>
    </submittedName>
</protein>
<feature type="region of interest" description="Disordered" evidence="1">
    <location>
        <begin position="22"/>
        <end position="107"/>
    </location>
</feature>
<dbReference type="InterPro" id="IPR027443">
    <property type="entry name" value="IPNS-like_sf"/>
</dbReference>
<evidence type="ECO:0000259" key="2">
    <source>
        <dbReference type="PROSITE" id="PS51471"/>
    </source>
</evidence>
<feature type="region of interest" description="Disordered" evidence="1">
    <location>
        <begin position="774"/>
        <end position="794"/>
    </location>
</feature>
<dbReference type="PANTHER" id="PTHR47990">
    <property type="entry name" value="2-OXOGLUTARATE (2OG) AND FE(II)-DEPENDENT OXYGENASE SUPERFAMILY PROTEIN-RELATED"/>
    <property type="match status" value="1"/>
</dbReference>
<feature type="region of interest" description="Disordered" evidence="1">
    <location>
        <begin position="356"/>
        <end position="447"/>
    </location>
</feature>
<evidence type="ECO:0000256" key="1">
    <source>
        <dbReference type="SAM" id="MobiDB-lite"/>
    </source>
</evidence>
<name>A0A1Q3F660_CULTA</name>